<comment type="caution">
    <text evidence="2">The sequence shown here is derived from an EMBL/GenBank/DDBJ whole genome shotgun (WGS) entry which is preliminary data.</text>
</comment>
<name>A0A521G1H0_9BACT</name>
<dbReference type="AlphaFoldDB" id="A0A521G1H0"/>
<dbReference type="Gene3D" id="2.40.10.220">
    <property type="entry name" value="predicted glycosyltransferase like domains"/>
    <property type="match status" value="1"/>
</dbReference>
<gene>
    <name evidence="2" type="ORF">CDV28_1153</name>
</gene>
<dbReference type="EMBL" id="NQJD01000015">
    <property type="protein sequence ID" value="TAA74870.1"/>
    <property type="molecule type" value="Genomic_DNA"/>
</dbReference>
<keyword evidence="3" id="KW-1185">Reference proteome</keyword>
<dbReference type="InterPro" id="IPR009875">
    <property type="entry name" value="PilZ_domain"/>
</dbReference>
<protein>
    <submittedName>
        <fullName evidence="2">PilZ domain-containing protein</fullName>
    </submittedName>
</protein>
<dbReference type="Proteomes" id="UP000316238">
    <property type="component" value="Unassembled WGS sequence"/>
</dbReference>
<accession>A0A521G1H0</accession>
<organism evidence="2 3">
    <name type="scientific">Candidatus Electronema aureum</name>
    <dbReference type="NCBI Taxonomy" id="2005002"/>
    <lineage>
        <taxon>Bacteria</taxon>
        <taxon>Pseudomonadati</taxon>
        <taxon>Thermodesulfobacteriota</taxon>
        <taxon>Desulfobulbia</taxon>
        <taxon>Desulfobulbales</taxon>
        <taxon>Desulfobulbaceae</taxon>
        <taxon>Candidatus Electronema</taxon>
    </lineage>
</organism>
<dbReference type="SUPFAM" id="SSF141371">
    <property type="entry name" value="PilZ domain-like"/>
    <property type="match status" value="1"/>
</dbReference>
<evidence type="ECO:0000259" key="1">
    <source>
        <dbReference type="Pfam" id="PF07238"/>
    </source>
</evidence>
<sequence length="130" mass="14669">MTEHQPEKRRHHRIIFKDPRKIAALISPLDQEAPDEAVASSILNMSEGGIQISVERSSLDGIWRGGHILLHCISGLPDMAAFSDVPMQVVWIMDNEYLDHVLVGAAFNNLSEQQEESLRSFVDACLEQRY</sequence>
<reference evidence="2" key="1">
    <citation type="submission" date="2017-07" db="EMBL/GenBank/DDBJ databases">
        <title>The cable genome - Insights into the physiology and evolution of filamentous bacteria capable of sulfide oxidation via long distance electron transfer.</title>
        <authorList>
            <person name="Thorup C."/>
            <person name="Bjerg J.T."/>
            <person name="Schreiber L."/>
            <person name="Nielsen L.P."/>
            <person name="Kjeldsen K.U."/>
            <person name="Boesen T."/>
            <person name="Boggild A."/>
            <person name="Meysman F."/>
            <person name="Geelhoed J."/>
            <person name="Schramm A."/>
        </authorList>
    </citation>
    <scope>NUCLEOTIDE SEQUENCE [LARGE SCALE GENOMIC DNA]</scope>
    <source>
        <strain evidence="2">GS</strain>
    </source>
</reference>
<feature type="domain" description="PilZ" evidence="1">
    <location>
        <begin position="7"/>
        <end position="123"/>
    </location>
</feature>
<dbReference type="GO" id="GO:0035438">
    <property type="term" value="F:cyclic-di-GMP binding"/>
    <property type="evidence" value="ECO:0007669"/>
    <property type="project" value="InterPro"/>
</dbReference>
<dbReference type="Pfam" id="PF07238">
    <property type="entry name" value="PilZ"/>
    <property type="match status" value="1"/>
</dbReference>
<evidence type="ECO:0000313" key="3">
    <source>
        <dbReference type="Proteomes" id="UP000316238"/>
    </source>
</evidence>
<evidence type="ECO:0000313" key="2">
    <source>
        <dbReference type="EMBL" id="TAA74870.1"/>
    </source>
</evidence>
<proteinExistence type="predicted"/>